<dbReference type="AlphaFoldDB" id="A0A450XX42"/>
<dbReference type="EMBL" id="CAADGH010000056">
    <property type="protein sequence ID" value="VFK76432.1"/>
    <property type="molecule type" value="Genomic_DNA"/>
</dbReference>
<keyword evidence="1" id="KW-0812">Transmembrane</keyword>
<dbReference type="EMBL" id="CAADFQ010000054">
    <property type="protein sequence ID" value="VFK33843.1"/>
    <property type="molecule type" value="Genomic_DNA"/>
</dbReference>
<gene>
    <name evidence="3" type="ORF">BECKMB1821H_GA0114242_105613</name>
    <name evidence="2" type="ORF">BECKMB1821I_GA0114274_105413</name>
</gene>
<proteinExistence type="predicted"/>
<protein>
    <submittedName>
        <fullName evidence="2">Uncharacterized protein</fullName>
    </submittedName>
</protein>
<reference evidence="2" key="1">
    <citation type="submission" date="2019-02" db="EMBL/GenBank/DDBJ databases">
        <authorList>
            <person name="Gruber-Vodicka R. H."/>
            <person name="Seah K. B. B."/>
        </authorList>
    </citation>
    <scope>NUCLEOTIDE SEQUENCE</scope>
    <source>
        <strain evidence="3">BECK_BZ198</strain>
        <strain evidence="2">BECK_BZ199</strain>
    </source>
</reference>
<evidence type="ECO:0000256" key="1">
    <source>
        <dbReference type="SAM" id="Phobius"/>
    </source>
</evidence>
<evidence type="ECO:0000313" key="2">
    <source>
        <dbReference type="EMBL" id="VFK33843.1"/>
    </source>
</evidence>
<keyword evidence="1" id="KW-0472">Membrane</keyword>
<keyword evidence="1" id="KW-1133">Transmembrane helix</keyword>
<name>A0A450XX42_9GAMM</name>
<organism evidence="2">
    <name type="scientific">Candidatus Kentrum sp. MB</name>
    <dbReference type="NCBI Taxonomy" id="2138164"/>
    <lineage>
        <taxon>Bacteria</taxon>
        <taxon>Pseudomonadati</taxon>
        <taxon>Pseudomonadota</taxon>
        <taxon>Gammaproteobacteria</taxon>
        <taxon>Candidatus Kentrum</taxon>
    </lineage>
</organism>
<feature type="transmembrane region" description="Helical" evidence="1">
    <location>
        <begin position="12"/>
        <end position="34"/>
    </location>
</feature>
<evidence type="ECO:0000313" key="3">
    <source>
        <dbReference type="EMBL" id="VFK76432.1"/>
    </source>
</evidence>
<sequence>MPRLENDKLQIHFIFPIFICLGVFYVPCSSKIYIRPEHKRKIPELIGMLRGLANRYGDFTSISGLTNKNFTSAKPVRIRFFSVKKAHRFQYVANTVFGKCIEVKR</sequence>
<accession>A0A450XX42</accession>